<evidence type="ECO:0000256" key="1">
    <source>
        <dbReference type="ARBA" id="ARBA00004304"/>
    </source>
</evidence>
<evidence type="ECO:0000256" key="9">
    <source>
        <dbReference type="ARBA" id="ARBA00023065"/>
    </source>
</evidence>
<evidence type="ECO:0000256" key="3">
    <source>
        <dbReference type="ARBA" id="ARBA00011291"/>
    </source>
</evidence>
<dbReference type="EMBL" id="EU427337">
    <property type="protein sequence ID" value="ABZ02024.1"/>
    <property type="molecule type" value="Genomic_DNA"/>
</dbReference>
<dbReference type="CTD" id="4509"/>
<evidence type="ECO:0000313" key="14">
    <source>
        <dbReference type="EMBL" id="ABZ02024.1"/>
    </source>
</evidence>
<keyword evidence="10 12" id="KW-0496">Mitochondrion</keyword>
<reference evidence="14" key="1">
    <citation type="journal article" date="2008" name="BMC Genomics">
        <title>Comparative and phylogenomic studies on the mitochondrial genomes of Pentatomomorpha (Insecta: Hemiptera: Heteroptera).</title>
        <authorList>
            <person name="Hua J."/>
            <person name="Li M."/>
            <person name="Dong P."/>
            <person name="Cui Y."/>
            <person name="Xie Q."/>
            <person name="Bu W."/>
        </authorList>
    </citation>
    <scope>NUCLEOTIDE SEQUENCE</scope>
</reference>
<dbReference type="Pfam" id="PF00895">
    <property type="entry name" value="ATP-synt_8"/>
    <property type="match status" value="1"/>
</dbReference>
<evidence type="ECO:0000256" key="13">
    <source>
        <dbReference type="SAM" id="Phobius"/>
    </source>
</evidence>
<sequence>MPQMAPLWWEILFIFFIYLFIIMNTIIFYNKMPNMPTSLSKKQVFHQFKWKW</sequence>
<geneLocation type="mitochondrion" evidence="14"/>
<keyword evidence="5 12" id="KW-0138">CF(0)</keyword>
<dbReference type="GO" id="GO:0015078">
    <property type="term" value="F:proton transmembrane transporter activity"/>
    <property type="evidence" value="ECO:0007669"/>
    <property type="project" value="InterPro"/>
</dbReference>
<keyword evidence="9 12" id="KW-0406">Ion transport</keyword>
<keyword evidence="8 13" id="KW-1133">Transmembrane helix</keyword>
<dbReference type="GO" id="GO:0031966">
    <property type="term" value="C:mitochondrial membrane"/>
    <property type="evidence" value="ECO:0007669"/>
    <property type="project" value="UniProtKB-SubCell"/>
</dbReference>
<comment type="subcellular location">
    <subcellularLocation>
        <location evidence="1 12">Mitochondrion membrane</location>
        <topology evidence="1 12">Single-pass membrane protein</topology>
    </subcellularLocation>
</comment>
<evidence type="ECO:0000256" key="10">
    <source>
        <dbReference type="ARBA" id="ARBA00023128"/>
    </source>
</evidence>
<feature type="transmembrane region" description="Helical" evidence="13">
    <location>
        <begin position="6"/>
        <end position="29"/>
    </location>
</feature>
<dbReference type="AlphaFoldDB" id="B7SMD0"/>
<accession>B7SMD0</accession>
<evidence type="ECO:0000256" key="7">
    <source>
        <dbReference type="ARBA" id="ARBA00022781"/>
    </source>
</evidence>
<dbReference type="RefSeq" id="YP_002735008.1">
    <property type="nucleotide sequence ID" value="NC_012456.1"/>
</dbReference>
<evidence type="ECO:0000256" key="5">
    <source>
        <dbReference type="ARBA" id="ARBA00022547"/>
    </source>
</evidence>
<dbReference type="GeneID" id="7671987"/>
<name>B7SMD0_HYDLO</name>
<evidence type="ECO:0000256" key="12">
    <source>
        <dbReference type="RuleBase" id="RU003661"/>
    </source>
</evidence>
<evidence type="ECO:0000256" key="4">
    <source>
        <dbReference type="ARBA" id="ARBA00022448"/>
    </source>
</evidence>
<protein>
    <recommendedName>
        <fullName evidence="12">ATP synthase complex subunit 8</fullName>
    </recommendedName>
</protein>
<keyword evidence="7 12" id="KW-0375">Hydrogen ion transport</keyword>
<keyword evidence="6 12" id="KW-0812">Transmembrane</keyword>
<keyword evidence="4 12" id="KW-0813">Transport</keyword>
<evidence type="ECO:0000256" key="6">
    <source>
        <dbReference type="ARBA" id="ARBA00022692"/>
    </source>
</evidence>
<proteinExistence type="inferred from homology"/>
<comment type="subunit">
    <text evidence="3">F-type ATPases have 2 components, CF(1) - the catalytic core - and CF(0) - the membrane proton channel.</text>
</comment>
<dbReference type="InterPro" id="IPR001421">
    <property type="entry name" value="ATP8_metazoa"/>
</dbReference>
<comment type="similarity">
    <text evidence="2 12">Belongs to the ATPase protein 8 family.</text>
</comment>
<evidence type="ECO:0000256" key="11">
    <source>
        <dbReference type="ARBA" id="ARBA00023136"/>
    </source>
</evidence>
<evidence type="ECO:0000256" key="8">
    <source>
        <dbReference type="ARBA" id="ARBA00022989"/>
    </source>
</evidence>
<organism evidence="14">
    <name type="scientific">Hydaropsis longirostris</name>
    <name type="common">Leaf-footed bug</name>
    <dbReference type="NCBI Taxonomy" id="498947"/>
    <lineage>
        <taxon>Eukaryota</taxon>
        <taxon>Metazoa</taxon>
        <taxon>Ecdysozoa</taxon>
        <taxon>Arthropoda</taxon>
        <taxon>Hexapoda</taxon>
        <taxon>Insecta</taxon>
        <taxon>Pterygota</taxon>
        <taxon>Neoptera</taxon>
        <taxon>Paraneoptera</taxon>
        <taxon>Hemiptera</taxon>
        <taxon>Heteroptera</taxon>
        <taxon>Panheteroptera</taxon>
        <taxon>Pentatomomorpha</taxon>
        <taxon>Coreoidea</taxon>
        <taxon>Coreidae</taxon>
        <taxon>Hydarinae</taxon>
        <taxon>Hydaropsis</taxon>
    </lineage>
</organism>
<evidence type="ECO:0000256" key="2">
    <source>
        <dbReference type="ARBA" id="ARBA00008892"/>
    </source>
</evidence>
<dbReference type="GO" id="GO:0015986">
    <property type="term" value="P:proton motive force-driven ATP synthesis"/>
    <property type="evidence" value="ECO:0007669"/>
    <property type="project" value="InterPro"/>
</dbReference>
<gene>
    <name evidence="14" type="primary">ATP8</name>
</gene>
<keyword evidence="11 13" id="KW-0472">Membrane</keyword>
<dbReference type="GO" id="GO:0045259">
    <property type="term" value="C:proton-transporting ATP synthase complex"/>
    <property type="evidence" value="ECO:0007669"/>
    <property type="project" value="UniProtKB-KW"/>
</dbReference>